<dbReference type="PANTHER" id="PTHR45947">
    <property type="entry name" value="SULFOQUINOVOSYL TRANSFERASE SQD2"/>
    <property type="match status" value="1"/>
</dbReference>
<dbReference type="Pfam" id="PF13692">
    <property type="entry name" value="Glyco_trans_1_4"/>
    <property type="match status" value="1"/>
</dbReference>
<comment type="caution">
    <text evidence="5">The sequence shown here is derived from an EMBL/GenBank/DDBJ whole genome shotgun (WGS) entry which is preliminary data.</text>
</comment>
<dbReference type="GO" id="GO:1901137">
    <property type="term" value="P:carbohydrate derivative biosynthetic process"/>
    <property type="evidence" value="ECO:0007669"/>
    <property type="project" value="UniProtKB-ARBA"/>
</dbReference>
<evidence type="ECO:0000313" key="5">
    <source>
        <dbReference type="EMBL" id="TKR24262.1"/>
    </source>
</evidence>
<dbReference type="Proteomes" id="UP000308121">
    <property type="component" value="Unassembled WGS sequence"/>
</dbReference>
<name>A0A7Z8K005_9CELL</name>
<proteinExistence type="predicted"/>
<accession>A0A7Z8K005</accession>
<evidence type="ECO:0000256" key="1">
    <source>
        <dbReference type="ARBA" id="ARBA00021292"/>
    </source>
</evidence>
<keyword evidence="3 5" id="KW-0808">Transferase</keyword>
<sequence>MAPGPSRPLRVGIVCPYSFDVPGGVQFHVRDLAEALIDRGHSVSVLAPADEDTPIPPYMTSAGRAVPVRYNGSVARLAFGPITAAKVRRWLEAGQFDVLHLHEPATPSLSMLALWIADGPVVATFHSSLVRSRSLQIAYPLVRQSLEKIGARIAVSEDARRTLVEHLGGDAVVIPNGVFVDAFDGVPTDPRWAGTPEAPTVVFLGRLDEPRKGLPVLLEAVPEVRRAFPGVRILVAGRGDTGPAEVRELLGDDADAVEFLGGISDEEKARLLASADVYCAPQTGGESFGIVLVEAMSAGTAVLASDLGAFRRVLDDGAAGVLFRTGDSADLARALVGLLGAPGERDRVAAAGRAAVGRYDWSTVTHQVLTVYEMAVEGSVAPVGEDPTSLRGARTALRRLRGDEG</sequence>
<reference evidence="5 6" key="1">
    <citation type="submission" date="2019-05" db="EMBL/GenBank/DDBJ databases">
        <title>Genome sequence of Cellulomonas hominis strain CS1.</title>
        <authorList>
            <person name="Belmont J."/>
            <person name="Maclea K.S."/>
        </authorList>
    </citation>
    <scope>NUCLEOTIDE SEQUENCE [LARGE SCALE GENOMIC DNA]</scope>
    <source>
        <strain evidence="5 6">CS1</strain>
    </source>
</reference>
<evidence type="ECO:0000256" key="3">
    <source>
        <dbReference type="ARBA" id="ARBA00022679"/>
    </source>
</evidence>
<dbReference type="InterPro" id="IPR050194">
    <property type="entry name" value="Glycosyltransferase_grp1"/>
</dbReference>
<dbReference type="OrthoDB" id="5240531at2"/>
<dbReference type="PANTHER" id="PTHR45947:SF3">
    <property type="entry name" value="SULFOQUINOVOSYL TRANSFERASE SQD2"/>
    <property type="match status" value="1"/>
</dbReference>
<dbReference type="SUPFAM" id="SSF53756">
    <property type="entry name" value="UDP-Glycosyltransferase/glycogen phosphorylase"/>
    <property type="match status" value="1"/>
</dbReference>
<dbReference type="EMBL" id="SZYE01000037">
    <property type="protein sequence ID" value="TKR24262.1"/>
    <property type="molecule type" value="Genomic_DNA"/>
</dbReference>
<dbReference type="AlphaFoldDB" id="A0A7Z8K005"/>
<dbReference type="GO" id="GO:0016757">
    <property type="term" value="F:glycosyltransferase activity"/>
    <property type="evidence" value="ECO:0007669"/>
    <property type="project" value="UniProtKB-KW"/>
</dbReference>
<feature type="domain" description="Glycosyltransferase subfamily 4-like N-terminal" evidence="4">
    <location>
        <begin position="22"/>
        <end position="178"/>
    </location>
</feature>
<dbReference type="Pfam" id="PF13439">
    <property type="entry name" value="Glyco_transf_4"/>
    <property type="match status" value="1"/>
</dbReference>
<dbReference type="InterPro" id="IPR028098">
    <property type="entry name" value="Glyco_trans_4-like_N"/>
</dbReference>
<dbReference type="Gene3D" id="3.40.50.2000">
    <property type="entry name" value="Glycogen Phosphorylase B"/>
    <property type="match status" value="2"/>
</dbReference>
<evidence type="ECO:0000259" key="4">
    <source>
        <dbReference type="Pfam" id="PF13439"/>
    </source>
</evidence>
<gene>
    <name evidence="5" type="ORF">FA014_07025</name>
</gene>
<dbReference type="CDD" id="cd03801">
    <property type="entry name" value="GT4_PimA-like"/>
    <property type="match status" value="1"/>
</dbReference>
<keyword evidence="2" id="KW-0328">Glycosyltransferase</keyword>
<organism evidence="5 6">
    <name type="scientific">Cellulomonas hominis</name>
    <dbReference type="NCBI Taxonomy" id="156981"/>
    <lineage>
        <taxon>Bacteria</taxon>
        <taxon>Bacillati</taxon>
        <taxon>Actinomycetota</taxon>
        <taxon>Actinomycetes</taxon>
        <taxon>Micrococcales</taxon>
        <taxon>Cellulomonadaceae</taxon>
        <taxon>Cellulomonas</taxon>
    </lineage>
</organism>
<evidence type="ECO:0000313" key="6">
    <source>
        <dbReference type="Proteomes" id="UP000308121"/>
    </source>
</evidence>
<evidence type="ECO:0000256" key="2">
    <source>
        <dbReference type="ARBA" id="ARBA00022676"/>
    </source>
</evidence>
<protein>
    <recommendedName>
        <fullName evidence="1">D-inositol 3-phosphate glycosyltransferase</fullName>
    </recommendedName>
</protein>